<dbReference type="Proteomes" id="UP000737018">
    <property type="component" value="Unassembled WGS sequence"/>
</dbReference>
<evidence type="ECO:0000313" key="3">
    <source>
        <dbReference type="Proteomes" id="UP000737018"/>
    </source>
</evidence>
<protein>
    <recommendedName>
        <fullName evidence="1">Reverse transcriptase domain-containing protein</fullName>
    </recommendedName>
</protein>
<evidence type="ECO:0000259" key="1">
    <source>
        <dbReference type="Pfam" id="PF00078"/>
    </source>
</evidence>
<dbReference type="EMBL" id="JRKL02000235">
    <property type="protein sequence ID" value="KAF3973512.1"/>
    <property type="molecule type" value="Genomic_DNA"/>
</dbReference>
<dbReference type="InterPro" id="IPR043502">
    <property type="entry name" value="DNA/RNA_pol_sf"/>
</dbReference>
<dbReference type="PANTHER" id="PTHR19446">
    <property type="entry name" value="REVERSE TRANSCRIPTASES"/>
    <property type="match status" value="1"/>
</dbReference>
<dbReference type="Pfam" id="PF00078">
    <property type="entry name" value="RVT_1"/>
    <property type="match status" value="1"/>
</dbReference>
<dbReference type="CDD" id="cd01650">
    <property type="entry name" value="RT_nLTR_like"/>
    <property type="match status" value="1"/>
</dbReference>
<organism evidence="2 3">
    <name type="scientific">Castanea mollissima</name>
    <name type="common">Chinese chestnut</name>
    <dbReference type="NCBI Taxonomy" id="60419"/>
    <lineage>
        <taxon>Eukaryota</taxon>
        <taxon>Viridiplantae</taxon>
        <taxon>Streptophyta</taxon>
        <taxon>Embryophyta</taxon>
        <taxon>Tracheophyta</taxon>
        <taxon>Spermatophyta</taxon>
        <taxon>Magnoliopsida</taxon>
        <taxon>eudicotyledons</taxon>
        <taxon>Gunneridae</taxon>
        <taxon>Pentapetalae</taxon>
        <taxon>rosids</taxon>
        <taxon>fabids</taxon>
        <taxon>Fagales</taxon>
        <taxon>Fagaceae</taxon>
        <taxon>Castanea</taxon>
    </lineage>
</organism>
<evidence type="ECO:0000313" key="2">
    <source>
        <dbReference type="EMBL" id="KAF3973512.1"/>
    </source>
</evidence>
<dbReference type="AlphaFoldDB" id="A0A8J4VX00"/>
<dbReference type="OrthoDB" id="1748430at2759"/>
<dbReference type="SUPFAM" id="SSF56672">
    <property type="entry name" value="DNA/RNA polymerases"/>
    <property type="match status" value="1"/>
</dbReference>
<dbReference type="InterPro" id="IPR000477">
    <property type="entry name" value="RT_dom"/>
</dbReference>
<sequence length="369" mass="41785">MDQQQGSGAERLHNQQYQKGSIDDLRMDRKSSDEFMEFHIPIDGVTPSNFELNWAISLTVEDSLRLSANVSDQEIHKAIFSLKPYKAPDMDGLHARFFQHFWSVLGHFVIEEIQAVFHSKRIPNYLNRTLVVLIPKREGLETPSHFRPISLCSTVYKVISKVIFNRIQPHMHHLISLLQAAFILGRKGLDNMIIAQEILHSMEKKKGRIGTMALKINLEKAFDRLEWSIVREVLDHFNFPKNIIDIIMACIPSTSVSILFNGRKLEPFTPTRGIRQGDPLSPYIFILCLEYLGILILDKIADNTWKPVKASREANRATDSLAKIGCAQEECFVSFVTPPLPVMEALNFGIAHVAASSSPSIIDTRLPTG</sequence>
<reference evidence="2" key="1">
    <citation type="submission" date="2020-03" db="EMBL/GenBank/DDBJ databases">
        <title>Castanea mollissima Vanexum genome sequencing.</title>
        <authorList>
            <person name="Staton M."/>
        </authorList>
    </citation>
    <scope>NUCLEOTIDE SEQUENCE</scope>
    <source>
        <tissue evidence="2">Leaf</tissue>
    </source>
</reference>
<feature type="domain" description="Reverse transcriptase" evidence="1">
    <location>
        <begin position="134"/>
        <end position="297"/>
    </location>
</feature>
<keyword evidence="3" id="KW-1185">Reference proteome</keyword>
<proteinExistence type="predicted"/>
<name>A0A8J4VX00_9ROSI</name>
<comment type="caution">
    <text evidence="2">The sequence shown here is derived from an EMBL/GenBank/DDBJ whole genome shotgun (WGS) entry which is preliminary data.</text>
</comment>
<gene>
    <name evidence="2" type="ORF">CMV_003065</name>
</gene>
<accession>A0A8J4VX00</accession>